<comment type="caution">
    <text evidence="3">The sequence shown here is derived from an EMBL/GenBank/DDBJ whole genome shotgun (WGS) entry which is preliminary data.</text>
</comment>
<dbReference type="GO" id="GO:0000150">
    <property type="term" value="F:DNA strand exchange activity"/>
    <property type="evidence" value="ECO:0007669"/>
    <property type="project" value="InterPro"/>
</dbReference>
<dbReference type="InterPro" id="IPR036162">
    <property type="entry name" value="Resolvase-like_N_sf"/>
</dbReference>
<sequence>MQPEIEDKGEEESDGPTRGAIYARTSSPNQKFGYSLEEQVDRCWEKCQMMDWDVRYIHKEEAESGGDLDRPKFKMMMDQAKAGAFDVIVFWKLDRFCRSLIDLLEVEEKLREWGVGLHSITEQIDTTTPVGRFNFRNLASAA</sequence>
<feature type="domain" description="Resolvase/invertase-type recombinase catalytic" evidence="2">
    <location>
        <begin position="18"/>
        <end position="142"/>
    </location>
</feature>
<dbReference type="SUPFAM" id="SSF53041">
    <property type="entry name" value="Resolvase-like"/>
    <property type="match status" value="1"/>
</dbReference>
<dbReference type="EMBL" id="LHYF01000059">
    <property type="protein sequence ID" value="KXB05952.1"/>
    <property type="molecule type" value="Genomic_DNA"/>
</dbReference>
<dbReference type="PROSITE" id="PS51736">
    <property type="entry name" value="RECOMBINASES_3"/>
    <property type="match status" value="1"/>
</dbReference>
<organism evidence="3 4">
    <name type="scientific">candidate division MSBL1 archaeon SCGC-AAA382C18</name>
    <dbReference type="NCBI Taxonomy" id="1698281"/>
    <lineage>
        <taxon>Archaea</taxon>
        <taxon>Methanobacteriati</taxon>
        <taxon>Methanobacteriota</taxon>
        <taxon>candidate division MSBL1</taxon>
    </lineage>
</organism>
<dbReference type="AlphaFoldDB" id="A0A133VHP0"/>
<evidence type="ECO:0000313" key="3">
    <source>
        <dbReference type="EMBL" id="KXB05952.1"/>
    </source>
</evidence>
<dbReference type="GO" id="GO:0003677">
    <property type="term" value="F:DNA binding"/>
    <property type="evidence" value="ECO:0007669"/>
    <property type="project" value="InterPro"/>
</dbReference>
<evidence type="ECO:0000256" key="1">
    <source>
        <dbReference type="SAM" id="MobiDB-lite"/>
    </source>
</evidence>
<name>A0A133VHP0_9EURY</name>
<dbReference type="PANTHER" id="PTHR30461:SF23">
    <property type="entry name" value="DNA RECOMBINASE-RELATED"/>
    <property type="match status" value="1"/>
</dbReference>
<feature type="non-terminal residue" evidence="3">
    <location>
        <position position="142"/>
    </location>
</feature>
<dbReference type="CDD" id="cd03768">
    <property type="entry name" value="SR_ResInv"/>
    <property type="match status" value="1"/>
</dbReference>
<gene>
    <name evidence="3" type="ORF">AKJ52_02765</name>
</gene>
<feature type="region of interest" description="Disordered" evidence="1">
    <location>
        <begin position="1"/>
        <end position="26"/>
    </location>
</feature>
<proteinExistence type="predicted"/>
<dbReference type="InterPro" id="IPR050639">
    <property type="entry name" value="SSR_resolvase"/>
</dbReference>
<dbReference type="Pfam" id="PF00239">
    <property type="entry name" value="Resolvase"/>
    <property type="match status" value="1"/>
</dbReference>
<evidence type="ECO:0000259" key="2">
    <source>
        <dbReference type="PROSITE" id="PS51736"/>
    </source>
</evidence>
<evidence type="ECO:0000313" key="4">
    <source>
        <dbReference type="Proteomes" id="UP000070404"/>
    </source>
</evidence>
<accession>A0A133VHP0</accession>
<dbReference type="Gene3D" id="3.40.50.1390">
    <property type="entry name" value="Resolvase, N-terminal catalytic domain"/>
    <property type="match status" value="1"/>
</dbReference>
<dbReference type="PANTHER" id="PTHR30461">
    <property type="entry name" value="DNA-INVERTASE FROM LAMBDOID PROPHAGE"/>
    <property type="match status" value="1"/>
</dbReference>
<protein>
    <submittedName>
        <fullName evidence="3">Resolvase</fullName>
    </submittedName>
</protein>
<keyword evidence="4" id="KW-1185">Reference proteome</keyword>
<dbReference type="SMART" id="SM00857">
    <property type="entry name" value="Resolvase"/>
    <property type="match status" value="1"/>
</dbReference>
<dbReference type="Proteomes" id="UP000070404">
    <property type="component" value="Unassembled WGS sequence"/>
</dbReference>
<reference evidence="3 4" key="1">
    <citation type="journal article" date="2016" name="Sci. Rep.">
        <title>Metabolic traits of an uncultured archaeal lineage -MSBL1- from brine pools of the Red Sea.</title>
        <authorList>
            <person name="Mwirichia R."/>
            <person name="Alam I."/>
            <person name="Rashid M."/>
            <person name="Vinu M."/>
            <person name="Ba-Alawi W."/>
            <person name="Anthony Kamau A."/>
            <person name="Kamanda Ngugi D."/>
            <person name="Goker M."/>
            <person name="Klenk H.P."/>
            <person name="Bajic V."/>
            <person name="Stingl U."/>
        </authorList>
    </citation>
    <scope>NUCLEOTIDE SEQUENCE [LARGE SCALE GENOMIC DNA]</scope>
    <source>
        <strain evidence="3">SCGC-AAA382C18</strain>
    </source>
</reference>
<dbReference type="InterPro" id="IPR006119">
    <property type="entry name" value="Resolv_N"/>
</dbReference>